<comment type="caution">
    <text evidence="1">The sequence shown here is derived from an EMBL/GenBank/DDBJ whole genome shotgun (WGS) entry which is preliminary data.</text>
</comment>
<evidence type="ECO:0000313" key="1">
    <source>
        <dbReference type="EMBL" id="KAL0267661.1"/>
    </source>
</evidence>
<dbReference type="GO" id="GO:0031122">
    <property type="term" value="P:cytoplasmic microtubule organization"/>
    <property type="evidence" value="ECO:0007669"/>
    <property type="project" value="TreeGrafter"/>
</dbReference>
<reference evidence="1" key="1">
    <citation type="journal article" date="2024" name="Gigascience">
        <title>Chromosome-level genome of the poultry shaft louse Menopon gallinae provides insight into the host-switching and adaptive evolution of parasitic lice.</title>
        <authorList>
            <person name="Xu Y."/>
            <person name="Ma L."/>
            <person name="Liu S."/>
            <person name="Liang Y."/>
            <person name="Liu Q."/>
            <person name="He Z."/>
            <person name="Tian L."/>
            <person name="Duan Y."/>
            <person name="Cai W."/>
            <person name="Li H."/>
            <person name="Song F."/>
        </authorList>
    </citation>
    <scope>NUCLEOTIDE SEQUENCE</scope>
    <source>
        <strain evidence="1">Cailab_2023a</strain>
    </source>
</reference>
<dbReference type="PANTHER" id="PTHR46947">
    <property type="entry name" value="WD REPEAT-CONTAINING PROTEIN 73"/>
    <property type="match status" value="1"/>
</dbReference>
<dbReference type="InterPro" id="IPR042795">
    <property type="entry name" value="Wdr73"/>
</dbReference>
<proteinExistence type="predicted"/>
<sequence length="378" mass="43626">MEEYDNSDDLDDDWFYESLMRYNTLQMFYLQNVPQHLLQLDDTHLCIASRNDKCRNTELLELLLPVKLTLPAEDEGRNKGNDFKMQAGMYIENAIYQMCALKNEGKVITSQFKRKGAQMYSFRNDSEGDSERECEILATGVWETPNLLIHNELKRLICSKCHHKEIIVYDINSREIISQINHPFLKKLSESDEDVCSLNNIRCQLLDENTLAVLNSNNGTIALIDLRTENTSSQFDTCSTNDELWTLSDFDYNTTNYFGALSTKGNLCLYDSRNNYKCIKSECFNSTVENVNMLKLKLTNRDRFSISGVDSNIYVYNVLKNSCEVAFTHNGHCQKAVSYETENLINDHIWLSNIGDNFIVSICNNRSLNCWEYNESTG</sequence>
<dbReference type="AlphaFoldDB" id="A0AAW2HCZ5"/>
<dbReference type="PANTHER" id="PTHR46947:SF1">
    <property type="entry name" value="WD REPEAT-CONTAINING PROTEIN 73"/>
    <property type="match status" value="1"/>
</dbReference>
<dbReference type="GO" id="GO:0005829">
    <property type="term" value="C:cytosol"/>
    <property type="evidence" value="ECO:0007669"/>
    <property type="project" value="TreeGrafter"/>
</dbReference>
<dbReference type="EMBL" id="JARGDH010000005">
    <property type="protein sequence ID" value="KAL0267661.1"/>
    <property type="molecule type" value="Genomic_DNA"/>
</dbReference>
<dbReference type="Gene3D" id="2.130.10.10">
    <property type="entry name" value="YVTN repeat-like/Quinoprotein amine dehydrogenase"/>
    <property type="match status" value="1"/>
</dbReference>
<dbReference type="InterPro" id="IPR036322">
    <property type="entry name" value="WD40_repeat_dom_sf"/>
</dbReference>
<organism evidence="1">
    <name type="scientific">Menopon gallinae</name>
    <name type="common">poultry shaft louse</name>
    <dbReference type="NCBI Taxonomy" id="328185"/>
    <lineage>
        <taxon>Eukaryota</taxon>
        <taxon>Metazoa</taxon>
        <taxon>Ecdysozoa</taxon>
        <taxon>Arthropoda</taxon>
        <taxon>Hexapoda</taxon>
        <taxon>Insecta</taxon>
        <taxon>Pterygota</taxon>
        <taxon>Neoptera</taxon>
        <taxon>Paraneoptera</taxon>
        <taxon>Psocodea</taxon>
        <taxon>Troctomorpha</taxon>
        <taxon>Phthiraptera</taxon>
        <taxon>Amblycera</taxon>
        <taxon>Menoponidae</taxon>
        <taxon>Menopon</taxon>
    </lineage>
</organism>
<accession>A0AAW2HCZ5</accession>
<dbReference type="InterPro" id="IPR015943">
    <property type="entry name" value="WD40/YVTN_repeat-like_dom_sf"/>
</dbReference>
<gene>
    <name evidence="1" type="ORF">PYX00_009863</name>
</gene>
<protein>
    <submittedName>
        <fullName evidence="1">Uncharacterized protein</fullName>
    </submittedName>
</protein>
<dbReference type="GO" id="GO:0000922">
    <property type="term" value="C:spindle pole"/>
    <property type="evidence" value="ECO:0007669"/>
    <property type="project" value="TreeGrafter"/>
</dbReference>
<name>A0AAW2HCZ5_9NEOP</name>
<dbReference type="SUPFAM" id="SSF50978">
    <property type="entry name" value="WD40 repeat-like"/>
    <property type="match status" value="1"/>
</dbReference>